<sequence length="54" mass="5748">MTTCPVCMARFAAAGAAERKWLEWHMARSHGIQRMQLVAGWPAAAAHGPGQSAA</sequence>
<evidence type="ECO:0008006" key="3">
    <source>
        <dbReference type="Google" id="ProtNLM"/>
    </source>
</evidence>
<protein>
    <recommendedName>
        <fullName evidence="3">C2H2-type domain-containing protein</fullName>
    </recommendedName>
</protein>
<dbReference type="RefSeq" id="WP_270056758.1">
    <property type="nucleotide sequence ID" value="NZ_CP115149.1"/>
</dbReference>
<evidence type="ECO:0000313" key="2">
    <source>
        <dbReference type="Proteomes" id="UP001212803"/>
    </source>
</evidence>
<proteinExistence type="predicted"/>
<dbReference type="EMBL" id="CP115149">
    <property type="protein sequence ID" value="WBL36233.1"/>
    <property type="molecule type" value="Genomic_DNA"/>
</dbReference>
<name>A0ABY7M6U6_9CHLR</name>
<keyword evidence="2" id="KW-1185">Reference proteome</keyword>
<evidence type="ECO:0000313" key="1">
    <source>
        <dbReference type="EMBL" id="WBL36233.1"/>
    </source>
</evidence>
<organism evidence="1 2">
    <name type="scientific">Tepidiforma flava</name>
    <dbReference type="NCBI Taxonomy" id="3004094"/>
    <lineage>
        <taxon>Bacteria</taxon>
        <taxon>Bacillati</taxon>
        <taxon>Chloroflexota</taxon>
        <taxon>Tepidiformia</taxon>
        <taxon>Tepidiformales</taxon>
        <taxon>Tepidiformaceae</taxon>
        <taxon>Tepidiforma</taxon>
    </lineage>
</organism>
<dbReference type="Proteomes" id="UP001212803">
    <property type="component" value="Chromosome"/>
</dbReference>
<gene>
    <name evidence="1" type="ORF">O0235_01095</name>
</gene>
<accession>A0ABY7M6U6</accession>
<reference evidence="1 2" key="1">
    <citation type="journal article" date="2023" name="ISME J.">
        <title>Thermophilic Dehalococcoidia with unusual traits shed light on an unexpected past.</title>
        <authorList>
            <person name="Palmer M."/>
            <person name="Covington J.K."/>
            <person name="Zhou E.M."/>
            <person name="Thomas S.C."/>
            <person name="Habib N."/>
            <person name="Seymour C.O."/>
            <person name="Lai D."/>
            <person name="Johnston J."/>
            <person name="Hashimi A."/>
            <person name="Jiao J.Y."/>
            <person name="Muok A.R."/>
            <person name="Liu L."/>
            <person name="Xian W.D."/>
            <person name="Zhi X.Y."/>
            <person name="Li M.M."/>
            <person name="Silva L.P."/>
            <person name="Bowen B.P."/>
            <person name="Louie K."/>
            <person name="Briegel A."/>
            <person name="Pett-Ridge J."/>
            <person name="Weber P.K."/>
            <person name="Tocheva E.I."/>
            <person name="Woyke T."/>
            <person name="Northen T.R."/>
            <person name="Mayali X."/>
            <person name="Li W.J."/>
            <person name="Hedlund B.P."/>
        </authorList>
    </citation>
    <scope>NUCLEOTIDE SEQUENCE [LARGE SCALE GENOMIC DNA]</scope>
    <source>
        <strain evidence="1 2">YIM 72310</strain>
    </source>
</reference>